<dbReference type="AlphaFoldDB" id="A0A1K1R1E7"/>
<feature type="domain" description="Phosphatidic acid phosphatase type 2/haloperoxidase" evidence="2">
    <location>
        <begin position="134"/>
        <end position="243"/>
    </location>
</feature>
<protein>
    <submittedName>
        <fullName evidence="3">PAP2 superfamily protein</fullName>
    </submittedName>
</protein>
<dbReference type="PANTHER" id="PTHR14969:SF13">
    <property type="entry name" value="AT30094P"/>
    <property type="match status" value="1"/>
</dbReference>
<evidence type="ECO:0000313" key="4">
    <source>
        <dbReference type="Proteomes" id="UP000183257"/>
    </source>
</evidence>
<evidence type="ECO:0000313" key="3">
    <source>
        <dbReference type="EMBL" id="SFW65756.1"/>
    </source>
</evidence>
<gene>
    <name evidence="3" type="ORF">SAMN05660313_03174</name>
</gene>
<dbReference type="RefSeq" id="WP_072304792.1">
    <property type="nucleotide sequence ID" value="NZ_CBDUMO010000049.1"/>
</dbReference>
<dbReference type="SMART" id="SM00014">
    <property type="entry name" value="acidPPc"/>
    <property type="match status" value="1"/>
</dbReference>
<proteinExistence type="predicted"/>
<dbReference type="Gene3D" id="1.20.144.10">
    <property type="entry name" value="Phosphatidic acid phosphatase type 2/haloperoxidase"/>
    <property type="match status" value="1"/>
</dbReference>
<accession>A0A1K1R1E7</accession>
<dbReference type="STRING" id="76595.SAMN05660313_03174"/>
<dbReference type="OrthoDB" id="9773582at2"/>
<feature type="chain" id="PRO_5012860079" evidence="1">
    <location>
        <begin position="21"/>
        <end position="278"/>
    </location>
</feature>
<sequence length="278" mass="31064">MRLGCILLLLLSFTISSAQLSPKPTDSTTIWKTFKYDANSSWRGIKHSVTRPLHWKGKDFAKFGSLFVGTAIIATADRQTSDFFINQEQHLPHAVKEFGFYFAKPQYYFAMNAGVYGVGLFTKNEQIRKTGVLIISSSITAGYLQIMARSAFGRARPYSGKDPYTFKPFEGTEEYFSFPSGHTVLGMTVAHSIAKQFDNTWVKVGIYSVGSLPAISRMVNGSHWLSDVAFGAAFSIFVVDGIDKFLFKEKLYDYPIKPKLVTWNLKFSGSQIGIVGTF</sequence>
<dbReference type="EMBL" id="FPIY01000006">
    <property type="protein sequence ID" value="SFW65756.1"/>
    <property type="molecule type" value="Genomic_DNA"/>
</dbReference>
<dbReference type="PANTHER" id="PTHR14969">
    <property type="entry name" value="SPHINGOSINE-1-PHOSPHATE PHOSPHOHYDROLASE"/>
    <property type="match status" value="1"/>
</dbReference>
<keyword evidence="4" id="KW-1185">Reference proteome</keyword>
<reference evidence="4" key="1">
    <citation type="submission" date="2016-11" db="EMBL/GenBank/DDBJ databases">
        <authorList>
            <person name="Varghese N."/>
            <person name="Submissions S."/>
        </authorList>
    </citation>
    <scope>NUCLEOTIDE SEQUENCE [LARGE SCALE GENOMIC DNA]</scope>
    <source>
        <strain evidence="4">DSM 24786</strain>
    </source>
</reference>
<keyword evidence="1" id="KW-0732">Signal</keyword>
<name>A0A1K1R1E7_9FLAO</name>
<evidence type="ECO:0000259" key="2">
    <source>
        <dbReference type="SMART" id="SM00014"/>
    </source>
</evidence>
<dbReference type="Pfam" id="PF01569">
    <property type="entry name" value="PAP2"/>
    <property type="match status" value="1"/>
</dbReference>
<organism evidence="3 4">
    <name type="scientific">Cellulophaga fucicola</name>
    <dbReference type="NCBI Taxonomy" id="76595"/>
    <lineage>
        <taxon>Bacteria</taxon>
        <taxon>Pseudomonadati</taxon>
        <taxon>Bacteroidota</taxon>
        <taxon>Flavobacteriia</taxon>
        <taxon>Flavobacteriales</taxon>
        <taxon>Flavobacteriaceae</taxon>
        <taxon>Cellulophaga</taxon>
    </lineage>
</organism>
<dbReference type="Proteomes" id="UP000183257">
    <property type="component" value="Unassembled WGS sequence"/>
</dbReference>
<dbReference type="InterPro" id="IPR000326">
    <property type="entry name" value="PAP2/HPO"/>
</dbReference>
<evidence type="ECO:0000256" key="1">
    <source>
        <dbReference type="SAM" id="SignalP"/>
    </source>
</evidence>
<feature type="signal peptide" evidence="1">
    <location>
        <begin position="1"/>
        <end position="20"/>
    </location>
</feature>
<dbReference type="InterPro" id="IPR036938">
    <property type="entry name" value="PAP2/HPO_sf"/>
</dbReference>
<dbReference type="SUPFAM" id="SSF48317">
    <property type="entry name" value="Acid phosphatase/Vanadium-dependent haloperoxidase"/>
    <property type="match status" value="1"/>
</dbReference>